<gene>
    <name evidence="2" type="ORF">IAC63_00020</name>
</gene>
<evidence type="ECO:0000256" key="1">
    <source>
        <dbReference type="SAM" id="SignalP"/>
    </source>
</evidence>
<feature type="signal peptide" evidence="1">
    <location>
        <begin position="1"/>
        <end position="19"/>
    </location>
</feature>
<keyword evidence="1" id="KW-0732">Signal</keyword>
<protein>
    <recommendedName>
        <fullName evidence="4">Thioredoxin domain-containing protein</fullName>
    </recommendedName>
</protein>
<dbReference type="AlphaFoldDB" id="A0A9D1SM59"/>
<evidence type="ECO:0000313" key="3">
    <source>
        <dbReference type="Proteomes" id="UP000824142"/>
    </source>
</evidence>
<dbReference type="Proteomes" id="UP000824142">
    <property type="component" value="Unassembled WGS sequence"/>
</dbReference>
<reference evidence="2" key="2">
    <citation type="journal article" date="2021" name="PeerJ">
        <title>Extensive microbial diversity within the chicken gut microbiome revealed by metagenomics and culture.</title>
        <authorList>
            <person name="Gilroy R."/>
            <person name="Ravi A."/>
            <person name="Getino M."/>
            <person name="Pursley I."/>
            <person name="Horton D.L."/>
            <person name="Alikhan N.F."/>
            <person name="Baker D."/>
            <person name="Gharbi K."/>
            <person name="Hall N."/>
            <person name="Watson M."/>
            <person name="Adriaenssens E.M."/>
            <person name="Foster-Nyarko E."/>
            <person name="Jarju S."/>
            <person name="Secka A."/>
            <person name="Antonio M."/>
            <person name="Oren A."/>
            <person name="Chaudhuri R.R."/>
            <person name="La Ragione R."/>
            <person name="Hildebrand F."/>
            <person name="Pallen M.J."/>
        </authorList>
    </citation>
    <scope>NUCLEOTIDE SEQUENCE</scope>
    <source>
        <strain evidence="2">CHK136-897</strain>
    </source>
</reference>
<accession>A0A9D1SM59</accession>
<dbReference type="EMBL" id="DVNO01000001">
    <property type="protein sequence ID" value="HIU65015.1"/>
    <property type="molecule type" value="Genomic_DNA"/>
</dbReference>
<evidence type="ECO:0000313" key="2">
    <source>
        <dbReference type="EMBL" id="HIU65015.1"/>
    </source>
</evidence>
<sequence>MKKLFFCFLVIIFSLQPLKADQCALIPKDVANNAYNILKNVEFYIDFCAPCMDKEPAIKYINNVEIQSVYYKPTNETLYQILIDSTPIDIAYVYVNGRNLGMQSNCTPISDVPEYIDDYVSGRWHFKENDI</sequence>
<organism evidence="2 3">
    <name type="scientific">Candidatus Enterousia avicola</name>
    <dbReference type="NCBI Taxonomy" id="2840787"/>
    <lineage>
        <taxon>Bacteria</taxon>
        <taxon>Pseudomonadati</taxon>
        <taxon>Pseudomonadota</taxon>
        <taxon>Alphaproteobacteria</taxon>
        <taxon>Candidatus Enterousia</taxon>
    </lineage>
</organism>
<feature type="chain" id="PRO_5038972956" description="Thioredoxin domain-containing protein" evidence="1">
    <location>
        <begin position="20"/>
        <end position="131"/>
    </location>
</feature>
<name>A0A9D1SM59_9PROT</name>
<reference evidence="2" key="1">
    <citation type="submission" date="2020-10" db="EMBL/GenBank/DDBJ databases">
        <authorList>
            <person name="Gilroy R."/>
        </authorList>
    </citation>
    <scope>NUCLEOTIDE SEQUENCE</scope>
    <source>
        <strain evidence="2">CHK136-897</strain>
    </source>
</reference>
<evidence type="ECO:0008006" key="4">
    <source>
        <dbReference type="Google" id="ProtNLM"/>
    </source>
</evidence>
<proteinExistence type="predicted"/>
<comment type="caution">
    <text evidence="2">The sequence shown here is derived from an EMBL/GenBank/DDBJ whole genome shotgun (WGS) entry which is preliminary data.</text>
</comment>